<protein>
    <submittedName>
        <fullName evidence="1">Uncharacterized protein</fullName>
    </submittedName>
</protein>
<dbReference type="HOGENOM" id="CLU_1818515_0_0_1"/>
<proteinExistence type="predicted"/>
<keyword evidence="2" id="KW-1185">Reference proteome</keyword>
<dbReference type="Gramene" id="Bo4g030360.1">
    <property type="protein sequence ID" value="Bo4g030360.1"/>
    <property type="gene ID" value="Bo4g030360"/>
</dbReference>
<dbReference type="Proteomes" id="UP000032141">
    <property type="component" value="Chromosome C4"/>
</dbReference>
<reference evidence="1 2" key="1">
    <citation type="journal article" date="2014" name="Genome Biol.">
        <title>Transcriptome and methylome profiling reveals relics of genome dominance in the mesopolyploid Brassica oleracea.</title>
        <authorList>
            <person name="Parkin I.A."/>
            <person name="Koh C."/>
            <person name="Tang H."/>
            <person name="Robinson S.J."/>
            <person name="Kagale S."/>
            <person name="Clarke W.E."/>
            <person name="Town C.D."/>
            <person name="Nixon J."/>
            <person name="Krishnakumar V."/>
            <person name="Bidwell S.L."/>
            <person name="Denoeud F."/>
            <person name="Belcram H."/>
            <person name="Links M.G."/>
            <person name="Just J."/>
            <person name="Clarke C."/>
            <person name="Bender T."/>
            <person name="Huebert T."/>
            <person name="Mason A.S."/>
            <person name="Pires J.C."/>
            <person name="Barker G."/>
            <person name="Moore J."/>
            <person name="Walley P.G."/>
            <person name="Manoli S."/>
            <person name="Batley J."/>
            <person name="Edwards D."/>
            <person name="Nelson M.N."/>
            <person name="Wang X."/>
            <person name="Paterson A.H."/>
            <person name="King G."/>
            <person name="Bancroft I."/>
            <person name="Chalhoub B."/>
            <person name="Sharpe A.G."/>
        </authorList>
    </citation>
    <scope>NUCLEOTIDE SEQUENCE</scope>
    <source>
        <strain evidence="1 2">cv. TO1000</strain>
    </source>
</reference>
<evidence type="ECO:0000313" key="2">
    <source>
        <dbReference type="Proteomes" id="UP000032141"/>
    </source>
</evidence>
<organism evidence="1 2">
    <name type="scientific">Brassica oleracea var. oleracea</name>
    <dbReference type="NCBI Taxonomy" id="109376"/>
    <lineage>
        <taxon>Eukaryota</taxon>
        <taxon>Viridiplantae</taxon>
        <taxon>Streptophyta</taxon>
        <taxon>Embryophyta</taxon>
        <taxon>Tracheophyta</taxon>
        <taxon>Spermatophyta</taxon>
        <taxon>Magnoliopsida</taxon>
        <taxon>eudicotyledons</taxon>
        <taxon>Gunneridae</taxon>
        <taxon>Pentapetalae</taxon>
        <taxon>rosids</taxon>
        <taxon>malvids</taxon>
        <taxon>Brassicales</taxon>
        <taxon>Brassicaceae</taxon>
        <taxon>Brassiceae</taxon>
        <taxon>Brassica</taxon>
    </lineage>
</organism>
<evidence type="ECO:0000313" key="1">
    <source>
        <dbReference type="EnsemblPlants" id="Bo4g030360.1"/>
    </source>
</evidence>
<dbReference type="eggNOG" id="KOG1075">
    <property type="taxonomic scope" value="Eukaryota"/>
</dbReference>
<dbReference type="EnsemblPlants" id="Bo4g030360.1">
    <property type="protein sequence ID" value="Bo4g030360.1"/>
    <property type="gene ID" value="Bo4g030360"/>
</dbReference>
<accession>A0A0D3BR60</accession>
<sequence>MPEDDRDPYPWIIWYIWKARNDKLFRGIDRDPLELVRYAESECQAWYNAKESIPNPPQAPNTEVVQALSLNNMCMVDGSWTSTDLFSEIGWAGDSTTLGIGSIEMGTGKHASTFKLPTLWNMLQGPDSHDKGTPSMAKLFNGAGSHSNYPHVLFGFQDHLRAKNTE</sequence>
<name>A0A0D3BR60_BRAOL</name>
<dbReference type="AlphaFoldDB" id="A0A0D3BR60"/>
<reference evidence="1" key="2">
    <citation type="submission" date="2015-03" db="UniProtKB">
        <authorList>
            <consortium name="EnsemblPlants"/>
        </authorList>
    </citation>
    <scope>IDENTIFICATION</scope>
</reference>